<keyword evidence="12" id="KW-1185">Reference proteome</keyword>
<evidence type="ECO:0000256" key="5">
    <source>
        <dbReference type="ARBA" id="ARBA00022692"/>
    </source>
</evidence>
<dbReference type="HAMAP" id="MF_00115">
    <property type="entry name" value="MscL"/>
    <property type="match status" value="1"/>
</dbReference>
<dbReference type="Gene3D" id="1.10.1200.120">
    <property type="entry name" value="Large-conductance mechanosensitive channel, MscL, domain 1"/>
    <property type="match status" value="1"/>
</dbReference>
<keyword evidence="5 10" id="KW-0812">Transmembrane</keyword>
<dbReference type="GO" id="GO:0005886">
    <property type="term" value="C:plasma membrane"/>
    <property type="evidence" value="ECO:0007669"/>
    <property type="project" value="UniProtKB-SubCell"/>
</dbReference>
<reference evidence="11" key="1">
    <citation type="submission" date="2021-01" db="EMBL/GenBank/DDBJ databases">
        <title>Genome public.</title>
        <authorList>
            <person name="Liu C."/>
            <person name="Sun Q."/>
        </authorList>
    </citation>
    <scope>NUCLEOTIDE SEQUENCE</scope>
    <source>
        <strain evidence="11">M6</strain>
    </source>
</reference>
<dbReference type="PANTHER" id="PTHR30266">
    <property type="entry name" value="MECHANOSENSITIVE CHANNEL MSCL"/>
    <property type="match status" value="1"/>
</dbReference>
<evidence type="ECO:0000256" key="3">
    <source>
        <dbReference type="ARBA" id="ARBA00022448"/>
    </source>
</evidence>
<proteinExistence type="inferred from homology"/>
<organism evidence="11 12">
    <name type="scientific">Ruminococcus difficilis</name>
    <dbReference type="NCBI Taxonomy" id="2763069"/>
    <lineage>
        <taxon>Bacteria</taxon>
        <taxon>Bacillati</taxon>
        <taxon>Bacillota</taxon>
        <taxon>Clostridia</taxon>
        <taxon>Eubacteriales</taxon>
        <taxon>Oscillospiraceae</taxon>
        <taxon>Ruminococcus</taxon>
    </lineage>
</organism>
<evidence type="ECO:0000256" key="1">
    <source>
        <dbReference type="ARBA" id="ARBA00004651"/>
    </source>
</evidence>
<protein>
    <recommendedName>
        <fullName evidence="10">Large-conductance mechanosensitive channel</fullName>
    </recommendedName>
</protein>
<accession>A0A934U1B0</accession>
<dbReference type="PROSITE" id="PS01327">
    <property type="entry name" value="MSCL"/>
    <property type="match status" value="1"/>
</dbReference>
<evidence type="ECO:0000313" key="11">
    <source>
        <dbReference type="EMBL" id="MBK6087404.1"/>
    </source>
</evidence>
<keyword evidence="9 10" id="KW-0407">Ion channel</keyword>
<dbReference type="AlphaFoldDB" id="A0A934U1B0"/>
<dbReference type="InterPro" id="IPR001185">
    <property type="entry name" value="MS_channel"/>
</dbReference>
<evidence type="ECO:0000256" key="9">
    <source>
        <dbReference type="ARBA" id="ARBA00023303"/>
    </source>
</evidence>
<dbReference type="EMBL" id="JAEQMG010000035">
    <property type="protein sequence ID" value="MBK6087404.1"/>
    <property type="molecule type" value="Genomic_DNA"/>
</dbReference>
<keyword evidence="3 10" id="KW-0813">Transport</keyword>
<comment type="caution">
    <text evidence="11">The sequence shown here is derived from an EMBL/GenBank/DDBJ whole genome shotgun (WGS) entry which is preliminary data.</text>
</comment>
<keyword evidence="8 10" id="KW-0472">Membrane</keyword>
<comment type="subcellular location">
    <subcellularLocation>
        <location evidence="1 10">Cell membrane</location>
        <topology evidence="1 10">Multi-pass membrane protein</topology>
    </subcellularLocation>
</comment>
<name>A0A934U1B0_9FIRM</name>
<keyword evidence="6 10" id="KW-1133">Transmembrane helix</keyword>
<evidence type="ECO:0000313" key="12">
    <source>
        <dbReference type="Proteomes" id="UP000633365"/>
    </source>
</evidence>
<dbReference type="RefSeq" id="WP_201426710.1">
    <property type="nucleotide sequence ID" value="NZ_JAEQMG010000035.1"/>
</dbReference>
<dbReference type="PRINTS" id="PR01264">
    <property type="entry name" value="MECHCHANNEL"/>
</dbReference>
<comment type="function">
    <text evidence="10">Channel that opens in response to stretch forces in the membrane lipid bilayer. May participate in the regulation of osmotic pressure changes within the cell.</text>
</comment>
<evidence type="ECO:0000256" key="4">
    <source>
        <dbReference type="ARBA" id="ARBA00022475"/>
    </source>
</evidence>
<keyword evidence="4 10" id="KW-1003">Cell membrane</keyword>
<dbReference type="SUPFAM" id="SSF81330">
    <property type="entry name" value="Gated mechanosensitive channel"/>
    <property type="match status" value="1"/>
</dbReference>
<dbReference type="InterPro" id="IPR019823">
    <property type="entry name" value="Mechanosensitive_channel_CS"/>
</dbReference>
<comment type="subunit">
    <text evidence="10">Homopentamer.</text>
</comment>
<dbReference type="GO" id="GO:0008381">
    <property type="term" value="F:mechanosensitive monoatomic ion channel activity"/>
    <property type="evidence" value="ECO:0007669"/>
    <property type="project" value="UniProtKB-UniRule"/>
</dbReference>
<keyword evidence="7 10" id="KW-0406">Ion transport</keyword>
<evidence type="ECO:0000256" key="10">
    <source>
        <dbReference type="HAMAP-Rule" id="MF_00115"/>
    </source>
</evidence>
<feature type="transmembrane region" description="Helical" evidence="10">
    <location>
        <begin position="20"/>
        <end position="46"/>
    </location>
</feature>
<evidence type="ECO:0000256" key="2">
    <source>
        <dbReference type="ARBA" id="ARBA00007254"/>
    </source>
</evidence>
<dbReference type="InterPro" id="IPR036019">
    <property type="entry name" value="MscL_channel"/>
</dbReference>
<evidence type="ECO:0000256" key="6">
    <source>
        <dbReference type="ARBA" id="ARBA00022989"/>
    </source>
</evidence>
<comment type="similarity">
    <text evidence="2 10">Belongs to the MscL family.</text>
</comment>
<dbReference type="InterPro" id="IPR037673">
    <property type="entry name" value="MSC/AndL"/>
</dbReference>
<gene>
    <name evidence="10 11" type="primary">mscL</name>
    <name evidence="11" type="ORF">JKK62_01850</name>
</gene>
<dbReference type="PANTHER" id="PTHR30266:SF2">
    <property type="entry name" value="LARGE-CONDUCTANCE MECHANOSENSITIVE CHANNEL"/>
    <property type="match status" value="1"/>
</dbReference>
<dbReference type="NCBIfam" id="TIGR00220">
    <property type="entry name" value="mscL"/>
    <property type="match status" value="1"/>
</dbReference>
<dbReference type="Pfam" id="PF01741">
    <property type="entry name" value="MscL"/>
    <property type="match status" value="1"/>
</dbReference>
<evidence type="ECO:0000256" key="8">
    <source>
        <dbReference type="ARBA" id="ARBA00023136"/>
    </source>
</evidence>
<dbReference type="Proteomes" id="UP000633365">
    <property type="component" value="Unassembled WGS sequence"/>
</dbReference>
<sequence length="140" mass="15305">MKKFMSEFKEFIMRGNVMDLAVGVIIGGAFSAIVTSLTNDIISPILGLFGGLDFSQLVAKVGDVEIRYGAFLTAVINFLIMALIIFLMVKGINKVMTIGKKKKEEEEEATTKLCPHCCEEVNINATKCPHCTGDIPAEEE</sequence>
<evidence type="ECO:0000256" key="7">
    <source>
        <dbReference type="ARBA" id="ARBA00023065"/>
    </source>
</evidence>
<feature type="transmembrane region" description="Helical" evidence="10">
    <location>
        <begin position="66"/>
        <end position="89"/>
    </location>
</feature>